<dbReference type="AlphaFoldDB" id="A0A147GPF4"/>
<dbReference type="OrthoDB" id="8664525at2"/>
<dbReference type="NCBIfam" id="NF041559">
    <property type="entry name" value="BTH_I2691_fam"/>
    <property type="match status" value="1"/>
</dbReference>
<organism evidence="4 5">
    <name type="scientific">Pseudacidovorax intermedius</name>
    <dbReference type="NCBI Taxonomy" id="433924"/>
    <lineage>
        <taxon>Bacteria</taxon>
        <taxon>Pseudomonadati</taxon>
        <taxon>Pseudomonadota</taxon>
        <taxon>Betaproteobacteria</taxon>
        <taxon>Burkholderiales</taxon>
        <taxon>Comamonadaceae</taxon>
        <taxon>Pseudacidovorax</taxon>
    </lineage>
</organism>
<dbReference type="InterPro" id="IPR046864">
    <property type="entry name" value="VasX_N"/>
</dbReference>
<reference evidence="4 5" key="1">
    <citation type="journal article" date="2016" name="Front. Microbiol.">
        <title>Genomic Resource of Rice Seed Associated Bacteria.</title>
        <authorList>
            <person name="Midha S."/>
            <person name="Bansal K."/>
            <person name="Sharma S."/>
            <person name="Kumar N."/>
            <person name="Patil P.P."/>
            <person name="Chaudhry V."/>
            <person name="Patil P.B."/>
        </authorList>
    </citation>
    <scope>NUCLEOTIDE SEQUENCE [LARGE SCALE GENOMIC DNA]</scope>
    <source>
        <strain evidence="4 5">NS331</strain>
    </source>
</reference>
<dbReference type="Pfam" id="PF20249">
    <property type="entry name" value="VasX_N"/>
    <property type="match status" value="1"/>
</dbReference>
<accession>A0A147GPF4</accession>
<feature type="region of interest" description="Disordered" evidence="1">
    <location>
        <begin position="692"/>
        <end position="714"/>
    </location>
</feature>
<dbReference type="Proteomes" id="UP000072741">
    <property type="component" value="Unassembled WGS sequence"/>
</dbReference>
<evidence type="ECO:0000313" key="4">
    <source>
        <dbReference type="EMBL" id="KTT16139.1"/>
    </source>
</evidence>
<evidence type="ECO:0000256" key="1">
    <source>
        <dbReference type="SAM" id="MobiDB-lite"/>
    </source>
</evidence>
<evidence type="ECO:0000313" key="5">
    <source>
        <dbReference type="Proteomes" id="UP000072741"/>
    </source>
</evidence>
<name>A0A147GPF4_9BURK</name>
<keyword evidence="5" id="KW-1185">Reference proteome</keyword>
<gene>
    <name evidence="4" type="ORF">NS331_19310</name>
</gene>
<evidence type="ECO:0000256" key="2">
    <source>
        <dbReference type="SAM" id="Phobius"/>
    </source>
</evidence>
<sequence>MPCTTPCSNCSRQGLALLFVRYAAGFSATARGMAVLRALQPTGRLKAQPGRVAMKTVIPGVRMLRPGFLYLRVARVGLTPEWQGYVVHPHGYLASFDPHLPEHAKANPACEVQTRGAIMSLVWIQDAKTVTDLRYMFHPDPVSWRHLKEHIEPNRDKYMQRFDVAGWVKGATAQNDTCLPHELSSRVLEFAALEDLDAQAVGCEQHYGLMGTHGAERDWGDYSEARYGRHFEPVRHELRDAEGAVTVTDQGAAPGMAIGPYVAQVRNVRYENRHGPRLKKMMDLLVEGKGAVIACEDAFGMAQELALHHLTAASEYVAWLGEVDPADTMNPKVTNAWKQAASECIGTVEAAIYKRAMRVYDDKTEKLRETRDVLGHRHPYPVGSVMQRGPDGSLHEVPVKDLEARNKEALDSQISARESDRRFISDAESARALRDTQAHYDVAALRRFDGEHLAQVKARDKRMNAITEDLIAWLNAPSFLESALGRYDRTPQGISTGDSARCIGQLCAILEPMDSSPRGRQWYAQLQIFDVHPRNLLWRIATLNNEQISDELLRVMDRIHNTVPPAIVMEGVQGAEENARRQQAWAAMGAALAQIPKTLEGSQTIIDEVDKVLDGNTSLLQKFKSLQKIAETARKNVHTIWCVALVDAVKKAPVSQFERWLARGQVLTLAHGLGEKAINYVREEERQIAEEMRAAGTSPAYSNKRNPEPGSRAWNRKYEYQQEKLQARTEKIVTQLGDSSIQGMRIPSALAIFQMFSLLPVLGRTASRQDDPRAGSQAAGEIATATGMLKNWRTDFYEKNILEEIKAKGLPHKWSAELGKASSLRLTAMKIGAAHWVAAGTVVGVTWDILDGAKAHREEKLLLQYAYYGRAITSAGSVVSGLAVAYKFKNARLIFLCMRINIYLTIASLFVSYVIDEIKEKEWIGWLEAGPFRKSSSKVEPHRTEELMLRSLGNAIADLE</sequence>
<dbReference type="EMBL" id="LDSL01000130">
    <property type="protein sequence ID" value="KTT16139.1"/>
    <property type="molecule type" value="Genomic_DNA"/>
</dbReference>
<keyword evidence="2" id="KW-1133">Transmembrane helix</keyword>
<feature type="transmembrane region" description="Helical" evidence="2">
    <location>
        <begin position="893"/>
        <end position="915"/>
    </location>
</feature>
<dbReference type="InterPro" id="IPR048126">
    <property type="entry name" value="Toxin_VasX"/>
</dbReference>
<dbReference type="PATRIC" id="fig|433924.3.peg.876"/>
<feature type="domain" description="Toxin VasX N-terminal region" evidence="3">
    <location>
        <begin position="7"/>
        <end position="168"/>
    </location>
</feature>
<comment type="caution">
    <text evidence="4">The sequence shown here is derived from an EMBL/GenBank/DDBJ whole genome shotgun (WGS) entry which is preliminary data.</text>
</comment>
<dbReference type="RefSeq" id="WP_058643575.1">
    <property type="nucleotide sequence ID" value="NZ_LDSL01000130.1"/>
</dbReference>
<keyword evidence="2" id="KW-0472">Membrane</keyword>
<dbReference type="CDD" id="cd20707">
    <property type="entry name" value="MIX_III"/>
    <property type="match status" value="1"/>
</dbReference>
<keyword evidence="2" id="KW-0812">Transmembrane</keyword>
<feature type="transmembrane region" description="Helical" evidence="2">
    <location>
        <begin position="867"/>
        <end position="886"/>
    </location>
</feature>
<proteinExistence type="predicted"/>
<protein>
    <recommendedName>
        <fullName evidence="3">Toxin VasX N-terminal region domain-containing protein</fullName>
    </recommendedName>
</protein>
<evidence type="ECO:0000259" key="3">
    <source>
        <dbReference type="Pfam" id="PF20249"/>
    </source>
</evidence>